<evidence type="ECO:0000256" key="11">
    <source>
        <dbReference type="SAM" id="MobiDB-lite"/>
    </source>
</evidence>
<keyword evidence="12" id="KW-1133">Transmembrane helix</keyword>
<name>A0A0C9PP44_9HYME</name>
<evidence type="ECO:0000256" key="12">
    <source>
        <dbReference type="SAM" id="Phobius"/>
    </source>
</evidence>
<sequence length="248" mass="28259">MDDQDGSNNNLSMREALITTAMKFLQNPKVSSSPLKQRQDFLRRKGLSEDEIRKACDLAGVAEVNDFTSVLIPQNYVYQGHDYQVMQPTLFHRIREYFNTAALIGATFYCIYWFYKKFIQPLLFGRKKDSIKDTVEDLDKTVKDSLREMKESISKVESSVKKMSQHQTPDATIPHLVQELKQDLASLKGLLLSRKQFPSAPLFIPPWQLEASTQSREKAAEREDDGGSGSSTNNSDSSLEMIREDPPK</sequence>
<accession>A0A0C9PP44</accession>
<dbReference type="PANTHER" id="PTHR23058:SF0">
    <property type="entry name" value="PEROXISOMAL MEMBRANE PROTEIN PEX14"/>
    <property type="match status" value="1"/>
</dbReference>
<evidence type="ECO:0000256" key="10">
    <source>
        <dbReference type="RuleBase" id="RU367032"/>
    </source>
</evidence>
<comment type="subcellular location">
    <subcellularLocation>
        <location evidence="9 10">Peroxisome membrane</location>
    </subcellularLocation>
</comment>
<evidence type="ECO:0000256" key="1">
    <source>
        <dbReference type="ARBA" id="ARBA00005443"/>
    </source>
</evidence>
<dbReference type="EMBL" id="GBYB01002953">
    <property type="protein sequence ID" value="JAG72720.1"/>
    <property type="molecule type" value="Transcribed_RNA"/>
</dbReference>
<gene>
    <name evidence="14 16" type="primary">Pex14</name>
    <name evidence="14" type="ORF">g.19598</name>
</gene>
<dbReference type="RefSeq" id="XP_011314790.1">
    <property type="nucleotide sequence ID" value="XM_011316488.1"/>
</dbReference>
<feature type="domain" description="Peroxisome membrane anchor protein Pex14p N-terminal" evidence="13">
    <location>
        <begin position="14"/>
        <end position="55"/>
    </location>
</feature>
<evidence type="ECO:0000313" key="16">
    <source>
        <dbReference type="RefSeq" id="XP_011314790.1"/>
    </source>
</evidence>
<protein>
    <recommendedName>
        <fullName evidence="7 10">Peroxisomal membrane protein PEX14</fullName>
    </recommendedName>
    <alternativeName>
        <fullName evidence="8 10">Peroxin-14</fullName>
    </alternativeName>
</protein>
<dbReference type="GO" id="GO:1990429">
    <property type="term" value="C:peroxisomal importomer complex"/>
    <property type="evidence" value="ECO:0007669"/>
    <property type="project" value="TreeGrafter"/>
</dbReference>
<evidence type="ECO:0000256" key="4">
    <source>
        <dbReference type="ARBA" id="ARBA00023010"/>
    </source>
</evidence>
<evidence type="ECO:0000313" key="14">
    <source>
        <dbReference type="EMBL" id="JAG72720.1"/>
    </source>
</evidence>
<evidence type="ECO:0000256" key="9">
    <source>
        <dbReference type="ARBA" id="ARBA00046271"/>
    </source>
</evidence>
<feature type="transmembrane region" description="Helical" evidence="12">
    <location>
        <begin position="97"/>
        <end position="115"/>
    </location>
</feature>
<keyword evidence="4" id="KW-0811">Translocation</keyword>
<evidence type="ECO:0000256" key="5">
    <source>
        <dbReference type="ARBA" id="ARBA00023136"/>
    </source>
</evidence>
<keyword evidence="5 10" id="KW-0472">Membrane</keyword>
<dbReference type="InterPro" id="IPR025655">
    <property type="entry name" value="PEX14"/>
</dbReference>
<dbReference type="GO" id="GO:0005778">
    <property type="term" value="C:peroxisomal membrane"/>
    <property type="evidence" value="ECO:0007669"/>
    <property type="project" value="UniProtKB-SubCell"/>
</dbReference>
<evidence type="ECO:0000256" key="2">
    <source>
        <dbReference type="ARBA" id="ARBA00022448"/>
    </source>
</evidence>
<evidence type="ECO:0000256" key="6">
    <source>
        <dbReference type="ARBA" id="ARBA00023140"/>
    </source>
</evidence>
<keyword evidence="6 10" id="KW-0576">Peroxisome</keyword>
<dbReference type="Proteomes" id="UP000694866">
    <property type="component" value="Unplaced"/>
</dbReference>
<dbReference type="InterPro" id="IPR006785">
    <property type="entry name" value="Pex14_N"/>
</dbReference>
<dbReference type="OrthoDB" id="441517at2759"/>
<keyword evidence="15" id="KW-1185">Reference proteome</keyword>
<dbReference type="GO" id="GO:0016560">
    <property type="term" value="P:protein import into peroxisome matrix, docking"/>
    <property type="evidence" value="ECO:0007669"/>
    <property type="project" value="UniProtKB-UniRule"/>
</dbReference>
<feature type="region of interest" description="Disordered" evidence="11">
    <location>
        <begin position="208"/>
        <end position="248"/>
    </location>
</feature>
<comment type="function">
    <text evidence="10">Component of the PEX13-PEX14 docking complex, a translocon channel that specifically mediates the import of peroxisomal cargo proteins bound to PEX5 receptor. The PEX13-PEX14 docking complex forms a large import pore which can be opened to a diameter of about 9 nm. Mechanistically, PEX5 receptor along with cargo proteins associates with the PEX14 subunit of the PEX13-PEX14 docking complex in the cytosol, leading to the insertion of the receptor into the organelle membrane with the concomitant translocation of the cargo into the peroxisome matrix.</text>
</comment>
<dbReference type="PANTHER" id="PTHR23058">
    <property type="entry name" value="PEROXISOMAL MEMBRANE PROTEIN PEX14"/>
    <property type="match status" value="1"/>
</dbReference>
<organism evidence="14">
    <name type="scientific">Fopius arisanus</name>
    <dbReference type="NCBI Taxonomy" id="64838"/>
    <lineage>
        <taxon>Eukaryota</taxon>
        <taxon>Metazoa</taxon>
        <taxon>Ecdysozoa</taxon>
        <taxon>Arthropoda</taxon>
        <taxon>Hexapoda</taxon>
        <taxon>Insecta</taxon>
        <taxon>Pterygota</taxon>
        <taxon>Neoptera</taxon>
        <taxon>Endopterygota</taxon>
        <taxon>Hymenoptera</taxon>
        <taxon>Apocrita</taxon>
        <taxon>Ichneumonoidea</taxon>
        <taxon>Braconidae</taxon>
        <taxon>Opiinae</taxon>
        <taxon>Fopius</taxon>
    </lineage>
</organism>
<dbReference type="InterPro" id="IPR036388">
    <property type="entry name" value="WH-like_DNA-bd_sf"/>
</dbReference>
<proteinExistence type="inferred from homology"/>
<dbReference type="Pfam" id="PF04695">
    <property type="entry name" value="Pex14_N"/>
    <property type="match status" value="1"/>
</dbReference>
<evidence type="ECO:0000313" key="15">
    <source>
        <dbReference type="Proteomes" id="UP000694866"/>
    </source>
</evidence>
<dbReference type="CTD" id="5195"/>
<dbReference type="Gene3D" id="1.10.10.10">
    <property type="entry name" value="Winged helix-like DNA-binding domain superfamily/Winged helix DNA-binding domain"/>
    <property type="match status" value="1"/>
</dbReference>
<dbReference type="KEGG" id="fas:105273828"/>
<keyword evidence="12" id="KW-0812">Transmembrane</keyword>
<evidence type="ECO:0000256" key="3">
    <source>
        <dbReference type="ARBA" id="ARBA00022927"/>
    </source>
</evidence>
<evidence type="ECO:0000256" key="7">
    <source>
        <dbReference type="ARBA" id="ARBA00029502"/>
    </source>
</evidence>
<keyword evidence="3 10" id="KW-0653">Protein transport</keyword>
<reference evidence="16" key="2">
    <citation type="submission" date="2025-04" db="UniProtKB">
        <authorList>
            <consortium name="RefSeq"/>
        </authorList>
    </citation>
    <scope>IDENTIFICATION</scope>
    <source>
        <strain evidence="16">USDA-PBARC FA_bdor</strain>
        <tissue evidence="16">Whole organism</tissue>
    </source>
</reference>
<dbReference type="GO" id="GO:0005102">
    <property type="term" value="F:signaling receptor binding"/>
    <property type="evidence" value="ECO:0007669"/>
    <property type="project" value="TreeGrafter"/>
</dbReference>
<evidence type="ECO:0000259" key="13">
    <source>
        <dbReference type="Pfam" id="PF04695"/>
    </source>
</evidence>
<keyword evidence="2 10" id="KW-0813">Transport</keyword>
<reference evidence="14" key="1">
    <citation type="submission" date="2015-01" db="EMBL/GenBank/DDBJ databases">
        <title>Transcriptome Assembly of Fopius arisanus.</title>
        <authorList>
            <person name="Geib S."/>
        </authorList>
    </citation>
    <scope>NUCLEOTIDE SEQUENCE</scope>
</reference>
<accession>A0A9R1TT72</accession>
<dbReference type="GeneID" id="105273828"/>
<comment type="similarity">
    <text evidence="1 10">Belongs to the peroxin-14 family.</text>
</comment>
<evidence type="ECO:0000256" key="8">
    <source>
        <dbReference type="ARBA" id="ARBA00029691"/>
    </source>
</evidence>
<dbReference type="AlphaFoldDB" id="A0A0C9PP44"/>